<feature type="transmembrane region" description="Helical" evidence="2">
    <location>
        <begin position="20"/>
        <end position="42"/>
    </location>
</feature>
<dbReference type="GeneID" id="25260300"/>
<proteinExistence type="predicted"/>
<feature type="transmembrane region" description="Helical" evidence="2">
    <location>
        <begin position="49"/>
        <end position="68"/>
    </location>
</feature>
<evidence type="ECO:0000256" key="2">
    <source>
        <dbReference type="SAM" id="Phobius"/>
    </source>
</evidence>
<keyword evidence="2" id="KW-0472">Membrane</keyword>
<feature type="region of interest" description="Disordered" evidence="1">
    <location>
        <begin position="329"/>
        <end position="349"/>
    </location>
</feature>
<organism evidence="3 4">
    <name type="scientific">Mitosporidium daphniae</name>
    <dbReference type="NCBI Taxonomy" id="1485682"/>
    <lineage>
        <taxon>Eukaryota</taxon>
        <taxon>Fungi</taxon>
        <taxon>Fungi incertae sedis</taxon>
        <taxon>Microsporidia</taxon>
        <taxon>Mitosporidium</taxon>
    </lineage>
</organism>
<name>A0A098VPU0_9MICR</name>
<dbReference type="AlphaFoldDB" id="A0A098VPU0"/>
<dbReference type="VEuPathDB" id="MicrosporidiaDB:DI09_54p60"/>
<evidence type="ECO:0000313" key="4">
    <source>
        <dbReference type="Proteomes" id="UP000029725"/>
    </source>
</evidence>
<reference evidence="3 4" key="1">
    <citation type="submission" date="2014-04" db="EMBL/GenBank/DDBJ databases">
        <title>A new species of microsporidia sheds light on the evolution of extreme parasitism.</title>
        <authorList>
            <person name="Haag K.L."/>
            <person name="James T.Y."/>
            <person name="Larsson R."/>
            <person name="Schaer T.M."/>
            <person name="Refardt D."/>
            <person name="Pombert J.-F."/>
            <person name="Ebert D."/>
        </authorList>
    </citation>
    <scope>NUCLEOTIDE SEQUENCE [LARGE SCALE GENOMIC DNA]</scope>
    <source>
        <strain evidence="3 4">UGP3</strain>
        <tissue evidence="3">Spores</tissue>
    </source>
</reference>
<accession>A0A098VPU0</accession>
<sequence length="802" mass="90230">MDLQQFSIARVQIDQCQILIWQPSTVYITHINGIYCLLVAILCMRILPLFVVCFALFGVLLASVAIVTSEDELNDFILSRPIALVLVQTKSDSPKNVFHPARNFFLSDEWTKYIEAIETQDFYTAAAIFARLKETELKESLGGLMDKLLEVLISNYRFINLVKEIALVNCDEFEEMCENRIEWAHDPTDETGIILQLVGAAKHDVLVGLGPQSMLHLCMDECEPFYVFATRKANRLETLGSRVLGSISAAIDGAREEDICPDTIDSLISTISCTDTMSVLHRPGANVFACRASGIESFLSRYHVPYCPRPFDIEKMVPRFYGNFNAKSSSFQMEPSRSPPKDLPRRLRPTPYNDRMEGNALNGSETFSLQPKTAVRHSFDGLFRHMQLFKAPSLCSPSLEAERCQQKGGVSRTNPFELCSAPKWQEISPREKSACNLCTVQTFPAADLHIKSQRVEAKNCLRKLRIALFGRASWKPRVAFDPCFRVTINRELLDFKRQVQFPLKARGRSGPDFCSLIKFFQYGQLVGNHLDHKTSSDLQLNVEQKSNGPSCSDLLVSSIEDVVSIQQGVVPHHGCPSLTIPEGLSTRTFEGAEIFEPPKRRRIGGQNKMALKTTRIICNLVCGQNIFLPLLYSFMKGHPQFVILFYSELFPTGFPAQVALLQASPRDFILLLEATELKLPPAKGFSFLSEDHTVHIVLVFREKTVDPFFYIQYIDFIEFQLSHVLTKYYMSFCSRETAGLVLLKILEHVHVAAKKSTIPAVTNSIQITVAGKIVPAKVGSINRTETRPKIATTTTTTPFKTH</sequence>
<keyword evidence="4" id="KW-1185">Reference proteome</keyword>
<dbReference type="Proteomes" id="UP000029725">
    <property type="component" value="Unassembled WGS sequence"/>
</dbReference>
<dbReference type="EMBL" id="JMKJ01000499">
    <property type="protein sequence ID" value="KGG50814.1"/>
    <property type="molecule type" value="Genomic_DNA"/>
</dbReference>
<evidence type="ECO:0000313" key="3">
    <source>
        <dbReference type="EMBL" id="KGG50814.1"/>
    </source>
</evidence>
<dbReference type="HOGENOM" id="CLU_350924_0_0_1"/>
<dbReference type="RefSeq" id="XP_013237259.1">
    <property type="nucleotide sequence ID" value="XM_013381805.1"/>
</dbReference>
<keyword evidence="2" id="KW-1133">Transmembrane helix</keyword>
<gene>
    <name evidence="3" type="ORF">DI09_54p60</name>
</gene>
<evidence type="ECO:0000256" key="1">
    <source>
        <dbReference type="SAM" id="MobiDB-lite"/>
    </source>
</evidence>
<protein>
    <submittedName>
        <fullName evidence="3">Uncharacterized protein</fullName>
    </submittedName>
</protein>
<keyword evidence="2" id="KW-0812">Transmembrane</keyword>
<comment type="caution">
    <text evidence="3">The sequence shown here is derived from an EMBL/GenBank/DDBJ whole genome shotgun (WGS) entry which is preliminary data.</text>
</comment>